<protein>
    <submittedName>
        <fullName evidence="1">Uncharacterized protein</fullName>
    </submittedName>
</protein>
<organism evidence="1 2">
    <name type="scientific">Zosterops borbonicus</name>
    <dbReference type="NCBI Taxonomy" id="364589"/>
    <lineage>
        <taxon>Eukaryota</taxon>
        <taxon>Metazoa</taxon>
        <taxon>Chordata</taxon>
        <taxon>Craniata</taxon>
        <taxon>Vertebrata</taxon>
        <taxon>Euteleostomi</taxon>
        <taxon>Archelosauria</taxon>
        <taxon>Archosauria</taxon>
        <taxon>Dinosauria</taxon>
        <taxon>Saurischia</taxon>
        <taxon>Theropoda</taxon>
        <taxon>Coelurosauria</taxon>
        <taxon>Aves</taxon>
        <taxon>Neognathae</taxon>
        <taxon>Neoaves</taxon>
        <taxon>Telluraves</taxon>
        <taxon>Australaves</taxon>
        <taxon>Passeriformes</taxon>
        <taxon>Sylvioidea</taxon>
        <taxon>Zosteropidae</taxon>
        <taxon>Zosterops</taxon>
    </lineage>
</organism>
<sequence>MRLIPIMGPLKNIPAGKKTDYLAAGGNPVSTGKGRGLRLWGTLVVLSLVMGKMASLPPENHPSTEKQSPVDDWEQCLKTVLTGQMATKIMAYQAHYDCRSDRQGTVPLMALNIGRGYRTRGLCTKCLEVEQNLTSHILVLATNLSILELDSPEWLLLYQKEIRGKLDSRAQVLAIKCRRSKYPAVLTQSNYQGGASLRGGMRLIPIMGPLKNIPAGKKTDYLAAGGNPVSTGKGRGLRLWGTLVVLSLVMGKMASLPPENHPSTEKQSPVDDWEQCLKTVLTGQMATKIMAYQAHYDCRSDRQGTVPLMALNIGSGANPYQSLETLEDYWKEPETIDIKWKAPNGIYWICGKKAYSMQIVALPTDPELATEKFGQVPKIYKIMKLGEREEKSKAAEVFAKSEEQVNEDGINYEKYSAILWEE</sequence>
<dbReference type="AlphaFoldDB" id="A0A8K1DBY4"/>
<dbReference type="EMBL" id="SWJQ01001403">
    <property type="protein sequence ID" value="TRZ08284.1"/>
    <property type="molecule type" value="Genomic_DNA"/>
</dbReference>
<gene>
    <name evidence="1" type="ORF">HGM15179_018820</name>
</gene>
<reference evidence="1" key="1">
    <citation type="submission" date="2019-04" db="EMBL/GenBank/DDBJ databases">
        <title>Genome assembly of Zosterops borbonicus 15179.</title>
        <authorList>
            <person name="Leroy T."/>
            <person name="Anselmetti Y."/>
            <person name="Tilak M.-K."/>
            <person name="Nabholz B."/>
        </authorList>
    </citation>
    <scope>NUCLEOTIDE SEQUENCE</scope>
    <source>
        <strain evidence="1">HGM_15179</strain>
        <tissue evidence="1">Muscle</tissue>
    </source>
</reference>
<evidence type="ECO:0000313" key="2">
    <source>
        <dbReference type="Proteomes" id="UP000796761"/>
    </source>
</evidence>
<accession>A0A8K1DBY4</accession>
<comment type="caution">
    <text evidence="1">The sequence shown here is derived from an EMBL/GenBank/DDBJ whole genome shotgun (WGS) entry which is preliminary data.</text>
</comment>
<proteinExistence type="predicted"/>
<dbReference type="OrthoDB" id="9950230at2759"/>
<name>A0A8K1DBY4_9PASS</name>
<dbReference type="Proteomes" id="UP000796761">
    <property type="component" value="Unassembled WGS sequence"/>
</dbReference>
<evidence type="ECO:0000313" key="1">
    <source>
        <dbReference type="EMBL" id="TRZ08284.1"/>
    </source>
</evidence>
<keyword evidence="2" id="KW-1185">Reference proteome</keyword>